<dbReference type="PANTHER" id="PTHR12048">
    <property type="entry name" value="CCAAT-BINDING FACTOR-RELATED"/>
    <property type="match status" value="1"/>
</dbReference>
<gene>
    <name evidence="4" type="ORF">MSPICULIGERA_LOCUS20572</name>
</gene>
<feature type="region of interest" description="Disordered" evidence="2">
    <location>
        <begin position="1"/>
        <end position="21"/>
    </location>
</feature>
<protein>
    <recommendedName>
        <fullName evidence="3">CCAAT-binding factor domain-containing protein</fullName>
    </recommendedName>
</protein>
<feature type="non-terminal residue" evidence="4">
    <location>
        <position position="1"/>
    </location>
</feature>
<sequence>MAIGSGKARSRPANGPRTLVKHQQGQKWYSYQVNAVSDGAEANQDMIANAGVLFENELELYKKSVRSSSGSEASWLQTVLTKGTAGDRMTAIQLEITNSPIHSLKYVEQLVRQCEKKALREALDTIQGEKSLLSGLVNKLGHPNYKIGARVAFLLEKLCHRHSVMRSVIVNEVEHLVYRKNVHPHAHLYAATFLSQMPFWPGDSDLAVRMLTIYFGLFKILIARKKFEDRLLRILLTAANRAFPYAKAKAESLVADMDTLFKLVHTGNFVVAVQTLRLIFQVLELSASLSDRYYSALYKLLLDHIPTNMYQQVLSLVYKSLKNDTLEKRVRSFVKRLLQVALSEAPPMSAAILFLISKLAQERPQLVVTRREPDRMVPLRDPKTIQWPPSKEEKDADEEVYVDLDDSGKPIARKQETDADVKPEKGTVAPTKISGWVHKDNKTHKGSSSLYDANSRNPLYTDVEDYVDLELAVLSKSFHPSVALFAKNLQKGELIRYSGDPLEDFAPMRFLDRFAYKNPKERKNLSSSKVVHKKLYDPWGVRKLKVSSKEYLTKRTEEIPTDERYLHRFAILKFQPKDDAEHVDNWDEVESVGSDEIDRILEKLEPGEANDDFEVDFGQEFSVEKKAKGKKALKRAADGDDDEETDEEGESDDDEDVEDVDIDDDDEDMDEGVEDEEDEDDWDDDVMEMEGEGSDDDDATRKSKPSKDPFDDDSDGDFGSGDAFMAADKFAEMLEDGGEEELQRKIKKHKTRKPKGYKKSR</sequence>
<dbReference type="InterPro" id="IPR040155">
    <property type="entry name" value="CEBPZ/Mak21-like"/>
</dbReference>
<accession>A0AA36GEM4</accession>
<proteinExistence type="inferred from homology"/>
<evidence type="ECO:0000259" key="3">
    <source>
        <dbReference type="Pfam" id="PF03914"/>
    </source>
</evidence>
<dbReference type="Proteomes" id="UP001177023">
    <property type="component" value="Unassembled WGS sequence"/>
</dbReference>
<dbReference type="PANTHER" id="PTHR12048:SF0">
    <property type="entry name" value="CCAAT_ENHANCER-BINDING PROTEIN ZETA"/>
    <property type="match status" value="1"/>
</dbReference>
<feature type="compositionally biased region" description="Acidic residues" evidence="2">
    <location>
        <begin position="608"/>
        <end position="617"/>
    </location>
</feature>
<feature type="compositionally biased region" description="Acidic residues" evidence="2">
    <location>
        <begin position="639"/>
        <end position="698"/>
    </location>
</feature>
<dbReference type="InterPro" id="IPR016024">
    <property type="entry name" value="ARM-type_fold"/>
</dbReference>
<feature type="compositionally biased region" description="Basic residues" evidence="2">
    <location>
        <begin position="745"/>
        <end position="761"/>
    </location>
</feature>
<comment type="caution">
    <text evidence="4">The sequence shown here is derived from an EMBL/GenBank/DDBJ whole genome shotgun (WGS) entry which is preliminary data.</text>
</comment>
<dbReference type="SUPFAM" id="SSF48371">
    <property type="entry name" value="ARM repeat"/>
    <property type="match status" value="1"/>
</dbReference>
<reference evidence="4" key="1">
    <citation type="submission" date="2023-06" db="EMBL/GenBank/DDBJ databases">
        <authorList>
            <person name="Delattre M."/>
        </authorList>
    </citation>
    <scope>NUCLEOTIDE SEQUENCE</scope>
    <source>
        <strain evidence="4">AF72</strain>
    </source>
</reference>
<feature type="domain" description="CCAAT-binding factor" evidence="3">
    <location>
        <begin position="272"/>
        <end position="486"/>
    </location>
</feature>
<feature type="region of interest" description="Disordered" evidence="2">
    <location>
        <begin position="735"/>
        <end position="761"/>
    </location>
</feature>
<feature type="compositionally biased region" description="Basic and acidic residues" evidence="2">
    <location>
        <begin position="699"/>
        <end position="709"/>
    </location>
</feature>
<dbReference type="InterPro" id="IPR005612">
    <property type="entry name" value="CCAAT-binding_factor"/>
</dbReference>
<evidence type="ECO:0000313" key="4">
    <source>
        <dbReference type="EMBL" id="CAJ0582441.1"/>
    </source>
</evidence>
<name>A0AA36GEM4_9BILA</name>
<dbReference type="AlphaFoldDB" id="A0AA36GEM4"/>
<feature type="region of interest" description="Disordered" evidence="2">
    <location>
        <begin position="605"/>
        <end position="723"/>
    </location>
</feature>
<dbReference type="GO" id="GO:0005634">
    <property type="term" value="C:nucleus"/>
    <property type="evidence" value="ECO:0007669"/>
    <property type="project" value="TreeGrafter"/>
</dbReference>
<dbReference type="Pfam" id="PF03914">
    <property type="entry name" value="CBF"/>
    <property type="match status" value="1"/>
</dbReference>
<keyword evidence="5" id="KW-1185">Reference proteome</keyword>
<evidence type="ECO:0000256" key="2">
    <source>
        <dbReference type="SAM" id="MobiDB-lite"/>
    </source>
</evidence>
<dbReference type="EMBL" id="CATQJA010002664">
    <property type="protein sequence ID" value="CAJ0582441.1"/>
    <property type="molecule type" value="Genomic_DNA"/>
</dbReference>
<evidence type="ECO:0000256" key="1">
    <source>
        <dbReference type="ARBA" id="ARBA00007797"/>
    </source>
</evidence>
<organism evidence="4 5">
    <name type="scientific">Mesorhabditis spiculigera</name>
    <dbReference type="NCBI Taxonomy" id="96644"/>
    <lineage>
        <taxon>Eukaryota</taxon>
        <taxon>Metazoa</taxon>
        <taxon>Ecdysozoa</taxon>
        <taxon>Nematoda</taxon>
        <taxon>Chromadorea</taxon>
        <taxon>Rhabditida</taxon>
        <taxon>Rhabditina</taxon>
        <taxon>Rhabditomorpha</taxon>
        <taxon>Rhabditoidea</taxon>
        <taxon>Rhabditidae</taxon>
        <taxon>Mesorhabditinae</taxon>
        <taxon>Mesorhabditis</taxon>
    </lineage>
</organism>
<evidence type="ECO:0000313" key="5">
    <source>
        <dbReference type="Proteomes" id="UP001177023"/>
    </source>
</evidence>
<comment type="similarity">
    <text evidence="1">Belongs to the CBF/MAK21 family.</text>
</comment>